<reference evidence="3" key="1">
    <citation type="journal article" date="2019" name="Int. J. Syst. Evol. Microbiol.">
        <title>The Global Catalogue of Microorganisms (GCM) 10K type strain sequencing project: providing services to taxonomists for standard genome sequencing and annotation.</title>
        <authorList>
            <consortium name="The Broad Institute Genomics Platform"/>
            <consortium name="The Broad Institute Genome Sequencing Center for Infectious Disease"/>
            <person name="Wu L."/>
            <person name="Ma J."/>
        </authorList>
    </citation>
    <scope>NUCLEOTIDE SEQUENCE [LARGE SCALE GENOMIC DNA]</scope>
    <source>
        <strain evidence="3">CCUG 39402</strain>
    </source>
</reference>
<proteinExistence type="predicted"/>
<keyword evidence="1" id="KW-1133">Transmembrane helix</keyword>
<evidence type="ECO:0000313" key="2">
    <source>
        <dbReference type="EMBL" id="MFC6281780.1"/>
    </source>
</evidence>
<dbReference type="EMBL" id="JBHSRS010000018">
    <property type="protein sequence ID" value="MFC6281780.1"/>
    <property type="molecule type" value="Genomic_DNA"/>
</dbReference>
<evidence type="ECO:0000256" key="1">
    <source>
        <dbReference type="SAM" id="Phobius"/>
    </source>
</evidence>
<feature type="transmembrane region" description="Helical" evidence="1">
    <location>
        <begin position="12"/>
        <end position="32"/>
    </location>
</feature>
<keyword evidence="1" id="KW-0472">Membrane</keyword>
<dbReference type="RefSeq" id="WP_371438613.1">
    <property type="nucleotide sequence ID" value="NZ_JBHSRS010000018.1"/>
</dbReference>
<protein>
    <submittedName>
        <fullName evidence="2">Uncharacterized protein</fullName>
    </submittedName>
</protein>
<accession>A0ABW1TY29</accession>
<name>A0ABW1TY29_9BURK</name>
<evidence type="ECO:0000313" key="3">
    <source>
        <dbReference type="Proteomes" id="UP001596270"/>
    </source>
</evidence>
<organism evidence="2 3">
    <name type="scientific">Polaromonas aquatica</name>
    <dbReference type="NCBI Taxonomy" id="332657"/>
    <lineage>
        <taxon>Bacteria</taxon>
        <taxon>Pseudomonadati</taxon>
        <taxon>Pseudomonadota</taxon>
        <taxon>Betaproteobacteria</taxon>
        <taxon>Burkholderiales</taxon>
        <taxon>Comamonadaceae</taxon>
        <taxon>Polaromonas</taxon>
    </lineage>
</organism>
<keyword evidence="1" id="KW-0812">Transmembrane</keyword>
<keyword evidence="3" id="KW-1185">Reference proteome</keyword>
<sequence length="75" mass="7950">MAKPQNFLLRPRYLRAIPSLVVLTTAMAWGVASDPDVMDATSRKAGITLQQRAGDAPGSAAVAGDPYSLGLLPRR</sequence>
<comment type="caution">
    <text evidence="2">The sequence shown here is derived from an EMBL/GenBank/DDBJ whole genome shotgun (WGS) entry which is preliminary data.</text>
</comment>
<dbReference type="Proteomes" id="UP001596270">
    <property type="component" value="Unassembled WGS sequence"/>
</dbReference>
<gene>
    <name evidence="2" type="ORF">ACFQND_11105</name>
</gene>